<keyword evidence="3" id="KW-1185">Reference proteome</keyword>
<dbReference type="Proteomes" id="UP000198480">
    <property type="component" value="Unassembled WGS sequence"/>
</dbReference>
<evidence type="ECO:0000256" key="1">
    <source>
        <dbReference type="SAM" id="MobiDB-lite"/>
    </source>
</evidence>
<gene>
    <name evidence="2" type="ORF">SAMN06295967_108192</name>
</gene>
<protein>
    <submittedName>
        <fullName evidence="2">Uncharacterized protein</fullName>
    </submittedName>
</protein>
<proteinExistence type="predicted"/>
<evidence type="ECO:0000313" key="3">
    <source>
        <dbReference type="Proteomes" id="UP000198480"/>
    </source>
</evidence>
<feature type="compositionally biased region" description="Basic and acidic residues" evidence="1">
    <location>
        <begin position="12"/>
        <end position="25"/>
    </location>
</feature>
<feature type="compositionally biased region" description="Polar residues" evidence="1">
    <location>
        <begin position="1"/>
        <end position="10"/>
    </location>
</feature>
<organism evidence="2 3">
    <name type="scientific">Belliella buryatensis</name>
    <dbReference type="NCBI Taxonomy" id="1500549"/>
    <lineage>
        <taxon>Bacteria</taxon>
        <taxon>Pseudomonadati</taxon>
        <taxon>Bacteroidota</taxon>
        <taxon>Cytophagia</taxon>
        <taxon>Cytophagales</taxon>
        <taxon>Cyclobacteriaceae</taxon>
        <taxon>Belliella</taxon>
    </lineage>
</organism>
<reference evidence="3" key="1">
    <citation type="submission" date="2017-06" db="EMBL/GenBank/DDBJ databases">
        <authorList>
            <person name="Varghese N."/>
            <person name="Submissions S."/>
        </authorList>
    </citation>
    <scope>NUCLEOTIDE SEQUENCE [LARGE SCALE GENOMIC DNA]</scope>
    <source>
        <strain evidence="3">5C</strain>
    </source>
</reference>
<name>A0A239E5I6_9BACT</name>
<dbReference type="EMBL" id="FZOK01000008">
    <property type="protein sequence ID" value="SNS39558.1"/>
    <property type="molecule type" value="Genomic_DNA"/>
</dbReference>
<feature type="region of interest" description="Disordered" evidence="1">
    <location>
        <begin position="1"/>
        <end position="25"/>
    </location>
</feature>
<dbReference type="AlphaFoldDB" id="A0A239E5I6"/>
<evidence type="ECO:0000313" key="2">
    <source>
        <dbReference type="EMBL" id="SNS39558.1"/>
    </source>
</evidence>
<accession>A0A239E5I6</accession>
<sequence length="55" mass="6821">MIIRNDTSNSIKRKDQADNRQRTTADSRQHLNLRFVRNKIWLLVRKRIYIINYNY</sequence>